<protein>
    <recommendedName>
        <fullName evidence="3">SYO1-like TPR repeats domain-containing protein</fullName>
    </recommendedName>
</protein>
<feature type="compositionally biased region" description="Basic and acidic residues" evidence="2">
    <location>
        <begin position="341"/>
        <end position="350"/>
    </location>
</feature>
<keyword evidence="5" id="KW-1185">Reference proteome</keyword>
<feature type="domain" description="SYO1-like TPR repeats" evidence="3">
    <location>
        <begin position="414"/>
        <end position="672"/>
    </location>
</feature>
<dbReference type="InterPro" id="IPR011989">
    <property type="entry name" value="ARM-like"/>
</dbReference>
<comment type="similarity">
    <text evidence="1">Belongs to the nuclear import and ribosome assembly adapter family.</text>
</comment>
<dbReference type="Proteomes" id="UP000606274">
    <property type="component" value="Unassembled WGS sequence"/>
</dbReference>
<dbReference type="SUPFAM" id="SSF48371">
    <property type="entry name" value="ARM repeat"/>
    <property type="match status" value="1"/>
</dbReference>
<dbReference type="EMBL" id="JABFDY010000026">
    <property type="protein sequence ID" value="KAF7688082.1"/>
    <property type="molecule type" value="Genomic_DNA"/>
</dbReference>
<evidence type="ECO:0000256" key="1">
    <source>
        <dbReference type="ARBA" id="ARBA00049983"/>
    </source>
</evidence>
<comment type="caution">
    <text evidence="4">The sequence shown here is derived from an EMBL/GenBank/DDBJ whole genome shotgun (WGS) entry which is preliminary data.</text>
</comment>
<evidence type="ECO:0000313" key="4">
    <source>
        <dbReference type="EMBL" id="KAF7688082.1"/>
    </source>
</evidence>
<feature type="region of interest" description="Disordered" evidence="2">
    <location>
        <begin position="299"/>
        <end position="350"/>
    </location>
</feature>
<dbReference type="InterPro" id="IPR057990">
    <property type="entry name" value="TPR_SYO1"/>
</dbReference>
<dbReference type="SMART" id="SM00185">
    <property type="entry name" value="ARM"/>
    <property type="match status" value="4"/>
</dbReference>
<feature type="region of interest" description="Disordered" evidence="2">
    <location>
        <begin position="1"/>
        <end position="35"/>
    </location>
</feature>
<dbReference type="Gene3D" id="1.25.10.10">
    <property type="entry name" value="Leucine-rich Repeat Variant"/>
    <property type="match status" value="1"/>
</dbReference>
<dbReference type="InterPro" id="IPR016024">
    <property type="entry name" value="ARM-type_fold"/>
</dbReference>
<dbReference type="PANTHER" id="PTHR13347">
    <property type="entry name" value="HEAT REPEAT-CONTAINING PROTEIN 3"/>
    <property type="match status" value="1"/>
</dbReference>
<dbReference type="CDD" id="cd13394">
    <property type="entry name" value="Syo1_like"/>
    <property type="match status" value="1"/>
</dbReference>
<proteinExistence type="inferred from homology"/>
<dbReference type="GO" id="GO:0051082">
    <property type="term" value="F:unfolded protein binding"/>
    <property type="evidence" value="ECO:0007669"/>
    <property type="project" value="TreeGrafter"/>
</dbReference>
<dbReference type="GO" id="GO:0006606">
    <property type="term" value="P:protein import into nucleus"/>
    <property type="evidence" value="ECO:0007669"/>
    <property type="project" value="TreeGrafter"/>
</dbReference>
<organism evidence="4 5">
    <name type="scientific">Silurus meridionalis</name>
    <name type="common">Southern catfish</name>
    <name type="synonym">Silurus soldatovi meridionalis</name>
    <dbReference type="NCBI Taxonomy" id="175797"/>
    <lineage>
        <taxon>Eukaryota</taxon>
        <taxon>Metazoa</taxon>
        <taxon>Chordata</taxon>
        <taxon>Craniata</taxon>
        <taxon>Vertebrata</taxon>
        <taxon>Euteleostomi</taxon>
        <taxon>Actinopterygii</taxon>
        <taxon>Neopterygii</taxon>
        <taxon>Teleostei</taxon>
        <taxon>Ostariophysi</taxon>
        <taxon>Siluriformes</taxon>
        <taxon>Siluridae</taxon>
        <taxon>Silurus</taxon>
    </lineage>
</organism>
<sequence length="675" mass="73315">MGKTKNTRFKRPQLPPVKAVKRPAEDEVDDEVESPHAELLEKLQSPSADMREYACASISRVVQQSQTIPGFLHRDAVRRIGPLLLDSSLAVRETATGALRNLSACGGAEVCEDMVKQDILTPIIALLNECFMGFEASSSPVKKDQKPTVEDVANEAVNLLWNLCESSSKAVSVFNRARLLDVLLPCIEKHPHNIQLALSAAHCLHTVTEDNSDLAGSVNGAVLSALENVLLSAHSSMEHVLLRTLAAGTVWNLKSSLSSSRQAEALSAVVKTLAHSLGVDAGSMIPDLWQRVLSRLASSDMVNPESSGTEEQQDGASTQEEEEMDEGDLKMNRGKRNKKKPERDFAAFLPRDKPELREAVALLTAQQTSLEIIVNMCCSDEPSDDEWEEMSSSDESEISADGNSSLFSPLCLSAELHTTLLNYSIPQLVLKKAEFPSHAALEVCGRNPEWTCLIKKMQRVQCRALTCLHNMLAVMDVECLGGAAGLQAVAQHLSSLIFSSADVLKDDEFLEAVTSAMRSLLQIMASKNIPQCMSPQQLMSVCESAMQCDVVSVRVNALAILGITGSTLAKEKGSAETLELIGNALLSVASKDVNLVASGEALDALFDVFADGEEAERAAQNINLLTALKSLQPAFTAKIRKEGRGTYSRDQLCVLDNVRVNLRRFIGYLESLCKK</sequence>
<feature type="compositionally biased region" description="Basic residues" evidence="2">
    <location>
        <begin position="1"/>
        <end position="11"/>
    </location>
</feature>
<evidence type="ECO:0000259" key="3">
    <source>
        <dbReference type="Pfam" id="PF25567"/>
    </source>
</evidence>
<name>A0A8T0AC45_SILME</name>
<feature type="compositionally biased region" description="Polar residues" evidence="2">
    <location>
        <begin position="299"/>
        <end position="318"/>
    </location>
</feature>
<dbReference type="GO" id="GO:0042273">
    <property type="term" value="P:ribosomal large subunit biogenesis"/>
    <property type="evidence" value="ECO:0007669"/>
    <property type="project" value="TreeGrafter"/>
</dbReference>
<dbReference type="InterPro" id="IPR052616">
    <property type="entry name" value="SYO1-like"/>
</dbReference>
<dbReference type="PANTHER" id="PTHR13347:SF1">
    <property type="entry name" value="HEAT REPEAT-CONTAINING PROTEIN 3"/>
    <property type="match status" value="1"/>
</dbReference>
<accession>A0A8T0AC45</accession>
<reference evidence="4" key="1">
    <citation type="submission" date="2020-08" db="EMBL/GenBank/DDBJ databases">
        <title>Chromosome-level assembly of Southern catfish (Silurus meridionalis) provides insights into visual adaptation to the nocturnal and benthic lifestyles.</title>
        <authorList>
            <person name="Zhang Y."/>
            <person name="Wang D."/>
            <person name="Peng Z."/>
        </authorList>
    </citation>
    <scope>NUCLEOTIDE SEQUENCE</scope>
    <source>
        <strain evidence="4">SWU-2019-XX</strain>
        <tissue evidence="4">Muscle</tissue>
    </source>
</reference>
<evidence type="ECO:0000256" key="2">
    <source>
        <dbReference type="SAM" id="MobiDB-lite"/>
    </source>
</evidence>
<dbReference type="InterPro" id="IPR000225">
    <property type="entry name" value="Armadillo"/>
</dbReference>
<gene>
    <name evidence="4" type="ORF">HF521_014088</name>
</gene>
<dbReference type="Pfam" id="PF25567">
    <property type="entry name" value="TPR_SYO1"/>
    <property type="match status" value="1"/>
</dbReference>
<evidence type="ECO:0000313" key="5">
    <source>
        <dbReference type="Proteomes" id="UP000606274"/>
    </source>
</evidence>
<dbReference type="AlphaFoldDB" id="A0A8T0AC45"/>